<dbReference type="PANTHER" id="PTHR43124:SF3">
    <property type="entry name" value="CHLORAMPHENICOL EFFLUX PUMP RV0191"/>
    <property type="match status" value="1"/>
</dbReference>
<dbReference type="OrthoDB" id="3170675at2"/>
<keyword evidence="5 6" id="KW-0472">Membrane</keyword>
<name>D4H8L7_DENA2</name>
<dbReference type="GO" id="GO:0005886">
    <property type="term" value="C:plasma membrane"/>
    <property type="evidence" value="ECO:0007669"/>
    <property type="project" value="UniProtKB-SubCell"/>
</dbReference>
<evidence type="ECO:0000256" key="6">
    <source>
        <dbReference type="SAM" id="Phobius"/>
    </source>
</evidence>
<dbReference type="HOGENOM" id="CLU_001265_63_0_0"/>
<reference evidence="8 9" key="1">
    <citation type="journal article" date="2010" name="Stand. Genomic Sci.">
        <title>Complete genome sequence of Denitrovibrio acetiphilus type strain (N2460).</title>
        <authorList>
            <person name="Kiss H."/>
            <person name="Lang E."/>
            <person name="Lapidus A."/>
            <person name="Copeland A."/>
            <person name="Nolan M."/>
            <person name="Glavina Del Rio T."/>
            <person name="Chen F."/>
            <person name="Lucas S."/>
            <person name="Tice H."/>
            <person name="Cheng J.F."/>
            <person name="Han C."/>
            <person name="Goodwin L."/>
            <person name="Pitluck S."/>
            <person name="Liolios K."/>
            <person name="Pati A."/>
            <person name="Ivanova N."/>
            <person name="Mavromatis K."/>
            <person name="Chen A."/>
            <person name="Palaniappan K."/>
            <person name="Land M."/>
            <person name="Hauser L."/>
            <person name="Chang Y.J."/>
            <person name="Jeffries C.D."/>
            <person name="Detter J.C."/>
            <person name="Brettin T."/>
            <person name="Spring S."/>
            <person name="Rohde M."/>
            <person name="Goker M."/>
            <person name="Woyke T."/>
            <person name="Bristow J."/>
            <person name="Eisen J.A."/>
            <person name="Markowitz V."/>
            <person name="Hugenholtz P."/>
            <person name="Kyrpides N.C."/>
            <person name="Klenk H.P."/>
        </authorList>
    </citation>
    <scope>NUCLEOTIDE SEQUENCE [LARGE SCALE GENOMIC DNA]</scope>
    <source>
        <strain evidence="9">DSM 12809 / NBRC 114555 / N2460</strain>
    </source>
</reference>
<dbReference type="InterPro" id="IPR011701">
    <property type="entry name" value="MFS"/>
</dbReference>
<keyword evidence="4 6" id="KW-1133">Transmembrane helix</keyword>
<feature type="transmembrane region" description="Helical" evidence="6">
    <location>
        <begin position="282"/>
        <end position="300"/>
    </location>
</feature>
<feature type="transmembrane region" description="Helical" evidence="6">
    <location>
        <begin position="366"/>
        <end position="390"/>
    </location>
</feature>
<evidence type="ECO:0000256" key="2">
    <source>
        <dbReference type="ARBA" id="ARBA00022475"/>
    </source>
</evidence>
<keyword evidence="3 6" id="KW-0812">Transmembrane</keyword>
<organism evidence="8 9">
    <name type="scientific">Denitrovibrio acetiphilus (strain DSM 12809 / NBRC 114555 / N2460)</name>
    <dbReference type="NCBI Taxonomy" id="522772"/>
    <lineage>
        <taxon>Bacteria</taxon>
        <taxon>Pseudomonadati</taxon>
        <taxon>Deferribacterota</taxon>
        <taxon>Deferribacteres</taxon>
        <taxon>Deferribacterales</taxon>
        <taxon>Geovibrionaceae</taxon>
        <taxon>Denitrovibrio</taxon>
    </lineage>
</organism>
<keyword evidence="9" id="KW-1185">Reference proteome</keyword>
<feature type="transmembrane region" description="Helical" evidence="6">
    <location>
        <begin position="107"/>
        <end position="128"/>
    </location>
</feature>
<comment type="subcellular location">
    <subcellularLocation>
        <location evidence="1">Cell membrane</location>
        <topology evidence="1">Multi-pass membrane protein</topology>
    </subcellularLocation>
</comment>
<dbReference type="KEGG" id="dap:Dacet_1600"/>
<gene>
    <name evidence="8" type="ordered locus">Dacet_1600</name>
</gene>
<dbReference type="AlphaFoldDB" id="D4H8L7"/>
<dbReference type="PaxDb" id="522772-Dacet_1600"/>
<feature type="transmembrane region" description="Helical" evidence="6">
    <location>
        <begin position="340"/>
        <end position="360"/>
    </location>
</feature>
<feature type="domain" description="Major facilitator superfamily (MFS) profile" evidence="7">
    <location>
        <begin position="12"/>
        <end position="393"/>
    </location>
</feature>
<evidence type="ECO:0000256" key="5">
    <source>
        <dbReference type="ARBA" id="ARBA00023136"/>
    </source>
</evidence>
<feature type="transmembrane region" description="Helical" evidence="6">
    <location>
        <begin position="252"/>
        <end position="275"/>
    </location>
</feature>
<dbReference type="EMBL" id="CP001968">
    <property type="protein sequence ID" value="ADD68366.1"/>
    <property type="molecule type" value="Genomic_DNA"/>
</dbReference>
<feature type="transmembrane region" description="Helical" evidence="6">
    <location>
        <begin position="216"/>
        <end position="240"/>
    </location>
</feature>
<dbReference type="Proteomes" id="UP000002012">
    <property type="component" value="Chromosome"/>
</dbReference>
<evidence type="ECO:0000256" key="1">
    <source>
        <dbReference type="ARBA" id="ARBA00004651"/>
    </source>
</evidence>
<evidence type="ECO:0000313" key="9">
    <source>
        <dbReference type="Proteomes" id="UP000002012"/>
    </source>
</evidence>
<keyword evidence="2" id="KW-1003">Cell membrane</keyword>
<sequence precursor="true">MSRKRFDYSLTIFIIIFLVSIAAPVNLFKVPPVMFFMMSSLNLSIASAGFMMSVFAIMGIALALPSGFIVHGLGLKRSGIVALGALMIGSFIGWASDNSAQMIISRIIEGVGMCLISVIAPAAIAVWFPPEKRSIPMGIWATWVSAGSILMFLIAPAMNSFWGWKSVWGFSSLYTLVMLFVFILFFRMPDTLNESINEEHGGDDESSFRPYSNTSIWVLAAVFVIFNIMVMAICTFMPSFLEIQRDFTPEKASAVTSLFLVASLIISPVAGYIAYRIKSYKKVILCGIFFASMGVALPFVVSDKMIPFTLILLGSFAAMIAPAAFSAAAEIMKYPSHAGAGMSILAFGQYIGMCVGPALFGELIEHAGWVTAALMLIPIMLTGFVLVFFIKVK</sequence>
<dbReference type="STRING" id="522772.Dacet_1600"/>
<evidence type="ECO:0000313" key="8">
    <source>
        <dbReference type="EMBL" id="ADD68366.1"/>
    </source>
</evidence>
<dbReference type="SUPFAM" id="SSF103473">
    <property type="entry name" value="MFS general substrate transporter"/>
    <property type="match status" value="1"/>
</dbReference>
<dbReference type="InterPro" id="IPR050189">
    <property type="entry name" value="MFS_Efflux_Transporters"/>
</dbReference>
<proteinExistence type="predicted"/>
<feature type="transmembrane region" description="Helical" evidence="6">
    <location>
        <begin position="7"/>
        <end position="25"/>
    </location>
</feature>
<dbReference type="GO" id="GO:0022857">
    <property type="term" value="F:transmembrane transporter activity"/>
    <property type="evidence" value="ECO:0007669"/>
    <property type="project" value="InterPro"/>
</dbReference>
<dbReference type="InterPro" id="IPR020846">
    <property type="entry name" value="MFS_dom"/>
</dbReference>
<feature type="transmembrane region" description="Helical" evidence="6">
    <location>
        <begin position="45"/>
        <end position="66"/>
    </location>
</feature>
<evidence type="ECO:0000256" key="4">
    <source>
        <dbReference type="ARBA" id="ARBA00022989"/>
    </source>
</evidence>
<dbReference type="InterPro" id="IPR036259">
    <property type="entry name" value="MFS_trans_sf"/>
</dbReference>
<feature type="transmembrane region" description="Helical" evidence="6">
    <location>
        <begin position="168"/>
        <end position="186"/>
    </location>
</feature>
<protein>
    <submittedName>
        <fullName evidence="8">Major facilitator superfamily MFS_1</fullName>
    </submittedName>
</protein>
<dbReference type="Gene3D" id="1.20.1250.20">
    <property type="entry name" value="MFS general substrate transporter like domains"/>
    <property type="match status" value="2"/>
</dbReference>
<dbReference type="FunCoup" id="D4H8L7">
    <property type="interactions" value="270"/>
</dbReference>
<feature type="transmembrane region" description="Helical" evidence="6">
    <location>
        <begin position="140"/>
        <end position="162"/>
    </location>
</feature>
<evidence type="ECO:0000259" key="7">
    <source>
        <dbReference type="PROSITE" id="PS50850"/>
    </source>
</evidence>
<feature type="transmembrane region" description="Helical" evidence="6">
    <location>
        <begin position="306"/>
        <end position="328"/>
    </location>
</feature>
<feature type="transmembrane region" description="Helical" evidence="6">
    <location>
        <begin position="78"/>
        <end position="95"/>
    </location>
</feature>
<dbReference type="eggNOG" id="COG2814">
    <property type="taxonomic scope" value="Bacteria"/>
</dbReference>
<dbReference type="PROSITE" id="PS50850">
    <property type="entry name" value="MFS"/>
    <property type="match status" value="1"/>
</dbReference>
<dbReference type="Pfam" id="PF07690">
    <property type="entry name" value="MFS_1"/>
    <property type="match status" value="1"/>
</dbReference>
<dbReference type="InParanoid" id="D4H8L7"/>
<dbReference type="PANTHER" id="PTHR43124">
    <property type="entry name" value="PURINE EFFLUX PUMP PBUE"/>
    <property type="match status" value="1"/>
</dbReference>
<evidence type="ECO:0000256" key="3">
    <source>
        <dbReference type="ARBA" id="ARBA00022692"/>
    </source>
</evidence>
<accession>D4H8L7</accession>